<reference evidence="1" key="1">
    <citation type="journal article" date="2020" name="Arch. Virol.">
        <title>Complete genome sequence and analysis of a novel lymphocystivirus detected in whitemouth croaker (Micropogonias furnieri): lymphocystis disease virus 4.</title>
        <authorList>
            <person name="Doszpoly A."/>
            <person name="Kajan G.L."/>
            <person name="Puentes R."/>
            <person name="Perretta A."/>
        </authorList>
    </citation>
    <scope>NUCLEOTIDE SEQUENCE</scope>
    <source>
        <strain evidence="1">LCDV-WC</strain>
    </source>
</reference>
<evidence type="ECO:0000313" key="1">
    <source>
        <dbReference type="EMBL" id="QHR78559.1"/>
    </source>
</evidence>
<dbReference type="Proteomes" id="UP000678193">
    <property type="component" value="Segment"/>
</dbReference>
<accession>A0A6B9XL81</accession>
<protein>
    <submittedName>
        <fullName evidence="1">VLTF2-like late transcription factor</fullName>
    </submittedName>
</protein>
<dbReference type="KEGG" id="vg:65103212"/>
<name>A0A6B9XL81_9VIRU</name>
<keyword evidence="2" id="KW-1185">Reference proteome</keyword>
<sequence length="94" mass="11004">MLQCWWCTLEITIKPKECPIRKEGDKLITIGKFCSLSCIKSFAIKESYYDPIYSESVRLIQLYNGNIKPALGFQILRQYGGYMNPEEFKSYLTF</sequence>
<proteinExistence type="predicted"/>
<dbReference type="GeneID" id="65103212"/>
<dbReference type="EMBL" id="MN803438">
    <property type="protein sequence ID" value="QHR78559.1"/>
    <property type="molecule type" value="Genomic_DNA"/>
</dbReference>
<dbReference type="RefSeq" id="YP_010087879.1">
    <property type="nucleotide sequence ID" value="NC_055603.1"/>
</dbReference>
<organism evidence="1 2">
    <name type="scientific">Lymphocystis disease virus 4</name>
    <dbReference type="NCBI Taxonomy" id="2704413"/>
    <lineage>
        <taxon>Viruses</taxon>
        <taxon>Varidnaviria</taxon>
        <taxon>Bamfordvirae</taxon>
        <taxon>Nucleocytoviricota</taxon>
        <taxon>Megaviricetes</taxon>
        <taxon>Pimascovirales</taxon>
        <taxon>Pimascovirales incertae sedis</taxon>
        <taxon>Iridoviridae</taxon>
        <taxon>Alphairidovirinae</taxon>
        <taxon>Lymphocystivirus</taxon>
        <taxon>Lymphocystivirus micropogonias1</taxon>
    </lineage>
</organism>
<evidence type="ECO:0000313" key="2">
    <source>
        <dbReference type="Proteomes" id="UP000678193"/>
    </source>
</evidence>